<proteinExistence type="predicted"/>
<evidence type="ECO:0008006" key="6">
    <source>
        <dbReference type="Google" id="ProtNLM"/>
    </source>
</evidence>
<comment type="caution">
    <text evidence="4">The sequence shown here is derived from an EMBL/GenBank/DDBJ whole genome shotgun (WGS) entry which is preliminary data.</text>
</comment>
<feature type="chain" id="PRO_5045555715" description="Rhodanese domain-containing protein" evidence="3">
    <location>
        <begin position="26"/>
        <end position="245"/>
    </location>
</feature>
<gene>
    <name evidence="4" type="ORF">H2201_008037</name>
</gene>
<organism evidence="4 5">
    <name type="scientific">Coniosporium apollinis</name>
    <dbReference type="NCBI Taxonomy" id="61459"/>
    <lineage>
        <taxon>Eukaryota</taxon>
        <taxon>Fungi</taxon>
        <taxon>Dikarya</taxon>
        <taxon>Ascomycota</taxon>
        <taxon>Pezizomycotina</taxon>
        <taxon>Dothideomycetes</taxon>
        <taxon>Dothideomycetes incertae sedis</taxon>
        <taxon>Coniosporium</taxon>
    </lineage>
</organism>
<keyword evidence="3" id="KW-0732">Signal</keyword>
<evidence type="ECO:0000256" key="3">
    <source>
        <dbReference type="SAM" id="SignalP"/>
    </source>
</evidence>
<feature type="region of interest" description="Disordered" evidence="1">
    <location>
        <begin position="143"/>
        <end position="166"/>
    </location>
</feature>
<name>A0ABQ9NKU6_9PEZI</name>
<evidence type="ECO:0000256" key="1">
    <source>
        <dbReference type="SAM" id="MobiDB-lite"/>
    </source>
</evidence>
<dbReference type="Proteomes" id="UP001172684">
    <property type="component" value="Unassembled WGS sequence"/>
</dbReference>
<sequence length="245" mass="27473">MKLPTLISSLILAILALTLPTLTLALPNSHPNEPPTPRYMPTIHHISYSRPLPPPSDPRNTTHCHPPTARGAIVFASPNRPDIELLVRTQWHIQYPGRLRAALMEAGFVIVEGRTERRCGWWDGSGVWAAGVKRGMVAWRARYGTDEGGDGGREKGREEEEEAEPPGEEVLELVREVLRSTYPALEIALVVVGAAGAPFWVLLAGWVVWWVMMEIWCCLRGVVRIGRRVFGCGTETMVDKRERRW</sequence>
<keyword evidence="2" id="KW-1133">Transmembrane helix</keyword>
<keyword evidence="5" id="KW-1185">Reference proteome</keyword>
<keyword evidence="2" id="KW-0812">Transmembrane</keyword>
<feature type="signal peptide" evidence="3">
    <location>
        <begin position="1"/>
        <end position="25"/>
    </location>
</feature>
<keyword evidence="2" id="KW-0472">Membrane</keyword>
<evidence type="ECO:0000313" key="4">
    <source>
        <dbReference type="EMBL" id="KAJ9657824.1"/>
    </source>
</evidence>
<feature type="transmembrane region" description="Helical" evidence="2">
    <location>
        <begin position="187"/>
        <end position="211"/>
    </location>
</feature>
<reference evidence="4" key="1">
    <citation type="submission" date="2022-10" db="EMBL/GenBank/DDBJ databases">
        <title>Culturing micro-colonial fungi from biological soil crusts in the Mojave desert and describing Neophaeococcomyces mojavensis, and introducing the new genera and species Taxawa tesnikishii.</title>
        <authorList>
            <person name="Kurbessoian T."/>
            <person name="Stajich J.E."/>
        </authorList>
    </citation>
    <scope>NUCLEOTIDE SEQUENCE</scope>
    <source>
        <strain evidence="4">TK_1</strain>
    </source>
</reference>
<protein>
    <recommendedName>
        <fullName evidence="6">Rhodanese domain-containing protein</fullName>
    </recommendedName>
</protein>
<accession>A0ABQ9NKU6</accession>
<dbReference type="EMBL" id="JAPDRL010000095">
    <property type="protein sequence ID" value="KAJ9657824.1"/>
    <property type="molecule type" value="Genomic_DNA"/>
</dbReference>
<evidence type="ECO:0000313" key="5">
    <source>
        <dbReference type="Proteomes" id="UP001172684"/>
    </source>
</evidence>
<evidence type="ECO:0000256" key="2">
    <source>
        <dbReference type="SAM" id="Phobius"/>
    </source>
</evidence>